<dbReference type="AlphaFoldDB" id="A0A397Z125"/>
<proteinExistence type="predicted"/>
<evidence type="ECO:0000313" key="2">
    <source>
        <dbReference type="EMBL" id="RID59161.1"/>
    </source>
</evidence>
<accession>A0A397Z125</accession>
<organism evidence="2 3">
    <name type="scientific">Brassica campestris</name>
    <name type="common">Field mustard</name>
    <dbReference type="NCBI Taxonomy" id="3711"/>
    <lineage>
        <taxon>Eukaryota</taxon>
        <taxon>Viridiplantae</taxon>
        <taxon>Streptophyta</taxon>
        <taxon>Embryophyta</taxon>
        <taxon>Tracheophyta</taxon>
        <taxon>Spermatophyta</taxon>
        <taxon>Magnoliopsida</taxon>
        <taxon>eudicotyledons</taxon>
        <taxon>Gunneridae</taxon>
        <taxon>Pentapetalae</taxon>
        <taxon>rosids</taxon>
        <taxon>malvids</taxon>
        <taxon>Brassicales</taxon>
        <taxon>Brassicaceae</taxon>
        <taxon>Brassiceae</taxon>
        <taxon>Brassica</taxon>
    </lineage>
</organism>
<reference evidence="2 3" key="1">
    <citation type="submission" date="2018-06" db="EMBL/GenBank/DDBJ databases">
        <title>WGS assembly of Brassica rapa FPsc.</title>
        <authorList>
            <person name="Bowman J."/>
            <person name="Kohchi T."/>
            <person name="Yamato K."/>
            <person name="Jenkins J."/>
            <person name="Shu S."/>
            <person name="Ishizaki K."/>
            <person name="Yamaoka S."/>
            <person name="Nishihama R."/>
            <person name="Nakamura Y."/>
            <person name="Berger F."/>
            <person name="Adam C."/>
            <person name="Aki S."/>
            <person name="Althoff F."/>
            <person name="Araki T."/>
            <person name="Arteaga-Vazquez M."/>
            <person name="Balasubrmanian S."/>
            <person name="Bauer D."/>
            <person name="Boehm C."/>
            <person name="Briginshaw L."/>
            <person name="Caballero-Perez J."/>
            <person name="Catarino B."/>
            <person name="Chen F."/>
            <person name="Chiyoda S."/>
            <person name="Chovatia M."/>
            <person name="Davies K."/>
            <person name="Delmans M."/>
            <person name="Demura T."/>
            <person name="Dierschke T."/>
            <person name="Dolan L."/>
            <person name="Dorantes-Acosta A."/>
            <person name="Eklund D."/>
            <person name="Florent S."/>
            <person name="Flores-Sandoval E."/>
            <person name="Fujiyama A."/>
            <person name="Fukuzawa H."/>
            <person name="Galik B."/>
            <person name="Grimanelli D."/>
            <person name="Grimwood J."/>
            <person name="Grossniklaus U."/>
            <person name="Hamada T."/>
            <person name="Haseloff J."/>
            <person name="Hetherington A."/>
            <person name="Higo A."/>
            <person name="Hirakawa Y."/>
            <person name="Hundley H."/>
            <person name="Ikeda Y."/>
            <person name="Inoue K."/>
            <person name="Inoue S."/>
            <person name="Ishida S."/>
            <person name="Jia Q."/>
            <person name="Kakita M."/>
            <person name="Kanazawa T."/>
            <person name="Kawai Y."/>
            <person name="Kawashima T."/>
            <person name="Kennedy M."/>
            <person name="Kinose K."/>
            <person name="Kinoshita T."/>
            <person name="Kohara Y."/>
            <person name="Koide E."/>
            <person name="Komatsu K."/>
            <person name="Kopischke S."/>
            <person name="Kubo M."/>
            <person name="Kyozuka J."/>
            <person name="Lagercrantz U."/>
            <person name="Lin S."/>
            <person name="Lindquist E."/>
            <person name="Lipzen A."/>
            <person name="Lu C."/>
            <person name="Luna E."/>
            <person name="Martienssen R."/>
            <person name="Minamino N."/>
            <person name="Mizutani M."/>
            <person name="Mizutani M."/>
            <person name="Mochizuki N."/>
            <person name="Monte I."/>
            <person name="Mosher R."/>
            <person name="Nagasaki H."/>
            <person name="Nakagami H."/>
            <person name="Naramoto S."/>
            <person name="Nishitani K."/>
            <person name="Ohtani M."/>
            <person name="Okamoto T."/>
            <person name="Okumura M."/>
            <person name="Phillips J."/>
            <person name="Pollak B."/>
            <person name="Reinders A."/>
            <person name="Roevekamp M."/>
            <person name="Sano R."/>
            <person name="Sawa S."/>
            <person name="Schmid M."/>
            <person name="Shirakawa M."/>
            <person name="Solano R."/>
            <person name="Spunde A."/>
            <person name="Suetsugu N."/>
            <person name="Sugano S."/>
            <person name="Sugiyama A."/>
            <person name="Sun R."/>
            <person name="Suzuki Y."/>
            <person name="Takenaka M."/>
            <person name="Takezawa D."/>
            <person name="Tomogane H."/>
            <person name="Tsuzuki M."/>
            <person name="Ueda T."/>
            <person name="Umeda M."/>
            <person name="Ward J."/>
            <person name="Watanabe Y."/>
            <person name="Yazaki K."/>
            <person name="Yokoyama R."/>
            <person name="Yoshitake Y."/>
            <person name="Yotsui I."/>
            <person name="Zachgo S."/>
            <person name="Schmutz J."/>
        </authorList>
    </citation>
    <scope>NUCLEOTIDE SEQUENCE [LARGE SCALE GENOMIC DNA]</scope>
    <source>
        <strain evidence="3">cv. B-3</strain>
    </source>
</reference>
<dbReference type="PANTHER" id="PTHR45023:SF4">
    <property type="entry name" value="GLYCINE-RICH PROTEIN-RELATED"/>
    <property type="match status" value="1"/>
</dbReference>
<dbReference type="Proteomes" id="UP000264353">
    <property type="component" value="Chromosome A6"/>
</dbReference>
<dbReference type="PANTHER" id="PTHR45023">
    <property type="match status" value="1"/>
</dbReference>
<evidence type="ECO:0008006" key="4">
    <source>
        <dbReference type="Google" id="ProtNLM"/>
    </source>
</evidence>
<evidence type="ECO:0000313" key="3">
    <source>
        <dbReference type="Proteomes" id="UP000264353"/>
    </source>
</evidence>
<name>A0A397Z125_BRACM</name>
<evidence type="ECO:0000256" key="1">
    <source>
        <dbReference type="SAM" id="MobiDB-lite"/>
    </source>
</evidence>
<sequence>MDSYSSFETSKFVDLLNSQQTVSFGNFEDSVKLSSSQVPFLGSLGTKASNFDGDTAAEHSKRRKWTPNDDIIMIKSWLNTSKDHLCGAYEAATGEKASGQNENDVVKLAYQIFYNNHKKKFTLEHTWKELRNNQRWCDLATAEKEVSSKKRKCEDGADLESSQATENKHPPGVKAAKASGKKKVVEKNSLNEFQTMWTIKQHDLAAKERRCLR</sequence>
<dbReference type="EMBL" id="CM010633">
    <property type="protein sequence ID" value="RID59161.1"/>
    <property type="molecule type" value="Genomic_DNA"/>
</dbReference>
<gene>
    <name evidence="2" type="ORF">BRARA_F02407</name>
</gene>
<protein>
    <recommendedName>
        <fullName evidence="4">No apical meristem-associated C-terminal domain-containing protein</fullName>
    </recommendedName>
</protein>
<feature type="region of interest" description="Disordered" evidence="1">
    <location>
        <begin position="153"/>
        <end position="181"/>
    </location>
</feature>